<feature type="domain" description="NADH:flavin oxidoreductase/NADH oxidase N-terminal" evidence="1">
    <location>
        <begin position="14"/>
        <end position="343"/>
    </location>
</feature>
<keyword evidence="3" id="KW-1185">Reference proteome</keyword>
<dbReference type="InterPro" id="IPR045247">
    <property type="entry name" value="Oye-like"/>
</dbReference>
<dbReference type="PANTHER" id="PTHR22893:SF91">
    <property type="entry name" value="NADPH DEHYDROGENASE 2-RELATED"/>
    <property type="match status" value="1"/>
</dbReference>
<dbReference type="EMBL" id="JABWRS010000019">
    <property type="protein sequence ID" value="MBC3478029.1"/>
    <property type="molecule type" value="Genomic_DNA"/>
</dbReference>
<dbReference type="Proteomes" id="UP000628086">
    <property type="component" value="Unassembled WGS sequence"/>
</dbReference>
<proteinExistence type="predicted"/>
<organism evidence="2 3">
    <name type="scientific">Pseudomonas taiwanensis</name>
    <dbReference type="NCBI Taxonomy" id="470150"/>
    <lineage>
        <taxon>Bacteria</taxon>
        <taxon>Pseudomonadati</taxon>
        <taxon>Pseudomonadota</taxon>
        <taxon>Gammaproteobacteria</taxon>
        <taxon>Pseudomonadales</taxon>
        <taxon>Pseudomonadaceae</taxon>
        <taxon>Pseudomonas</taxon>
    </lineage>
</organism>
<dbReference type="PANTHER" id="PTHR22893">
    <property type="entry name" value="NADH OXIDOREDUCTASE-RELATED"/>
    <property type="match status" value="1"/>
</dbReference>
<gene>
    <name evidence="2" type="ORF">HU747_20800</name>
</gene>
<dbReference type="InterPro" id="IPR013785">
    <property type="entry name" value="Aldolase_TIM"/>
</dbReference>
<evidence type="ECO:0000259" key="1">
    <source>
        <dbReference type="Pfam" id="PF00724"/>
    </source>
</evidence>
<dbReference type="Gene3D" id="3.20.20.70">
    <property type="entry name" value="Aldolase class I"/>
    <property type="match status" value="1"/>
</dbReference>
<dbReference type="InterPro" id="IPR001155">
    <property type="entry name" value="OxRdtase_FMN_N"/>
</dbReference>
<dbReference type="SUPFAM" id="SSF51395">
    <property type="entry name" value="FMN-linked oxidoreductases"/>
    <property type="match status" value="1"/>
</dbReference>
<dbReference type="RefSeq" id="WP_186598997.1">
    <property type="nucleotide sequence ID" value="NZ_JABWRS010000019.1"/>
</dbReference>
<evidence type="ECO:0000313" key="3">
    <source>
        <dbReference type="Proteomes" id="UP000628086"/>
    </source>
</evidence>
<name>A0ABR6VCA6_9PSED</name>
<evidence type="ECO:0000313" key="2">
    <source>
        <dbReference type="EMBL" id="MBC3478029.1"/>
    </source>
</evidence>
<accession>A0ABR6VCA6</accession>
<reference evidence="2 3" key="1">
    <citation type="journal article" date="2020" name="Microorganisms">
        <title>Reliable Identification of Environmental Pseudomonas Isolates Using the rpoD Gene.</title>
        <authorList>
            <consortium name="The Broad Institute Genome Sequencing Platform"/>
            <person name="Girard L."/>
            <person name="Lood C."/>
            <person name="Rokni-Zadeh H."/>
            <person name="van Noort V."/>
            <person name="Lavigne R."/>
            <person name="De Mot R."/>
        </authorList>
    </citation>
    <scope>NUCLEOTIDE SEQUENCE [LARGE SCALE GENOMIC DNA]</scope>
    <source>
        <strain evidence="2 3">RW7P2</strain>
    </source>
</reference>
<dbReference type="CDD" id="cd02803">
    <property type="entry name" value="OYE_like_FMN_family"/>
    <property type="match status" value="1"/>
</dbReference>
<protein>
    <submittedName>
        <fullName evidence="2">NADH:flavin oxidoreductase</fullName>
    </submittedName>
</protein>
<comment type="caution">
    <text evidence="2">The sequence shown here is derived from an EMBL/GenBank/DDBJ whole genome shotgun (WGS) entry which is preliminary data.</text>
</comment>
<sequence>MTTISQEILSDYIIGNVPLSNRLAVAPMSRVSATVEGNATEAMARYYERFAKGGFGLVISEGVYTDQKHSTAYHYQPGISDEEQARSWRSVTDRIHTHQSAVFAQIMHAGALTHGSRFGNGPIAPSAVTPKGEKLKQYYGEGSFPTPKVMTEEDIADAIAGFARSAALSLNLAGFDGIEIHGANGYLLDQFLTNYSNTRTDRWGGSLKKRMELIIEVVHAVKAVSSCAPVGVRISQGKVNDFNHKWPEGEAAAETIFGTLKDLQVDFIHVTDHKALMPAFPNGSSSLLSLAKKFASGTTIITNGDLGSLTHAAQARELGGDIIAIGKAALSNPDLPRKWRSNIEPVDFDPTILQPIANIKNHETHFS</sequence>
<dbReference type="Pfam" id="PF00724">
    <property type="entry name" value="Oxidored_FMN"/>
    <property type="match status" value="1"/>
</dbReference>